<sequence>MTLIDNLEWRYATKKFDASKKVSAQHIELLKRAIQLAPSSYGLQLYTVLIIEDSAIKEQLKAVSYGQSQITDASHLFVFCNYTKVTNDDVDAYFSLKSEIEQVDISNFKEYADFIKSDVTSRTLVEKNKWTSNQVYIALGNFLNACSELKIDACPMEGFDAEAYNKILDLDKLGLNAAVVAPVGYRSDEDYSQNTYKVRKPIESLFIEYKQHKAQSAKHFLKSALLFSFY</sequence>
<dbReference type="InterPro" id="IPR000415">
    <property type="entry name" value="Nitroreductase-like"/>
</dbReference>
<organism evidence="5">
    <name type="scientific">Tenacibaculum sp. Pbs-1</name>
    <dbReference type="NCBI Taxonomy" id="3238748"/>
    <lineage>
        <taxon>Bacteria</taxon>
        <taxon>Pseudomonadati</taxon>
        <taxon>Bacteroidota</taxon>
        <taxon>Flavobacteriia</taxon>
        <taxon>Flavobacteriales</taxon>
        <taxon>Flavobacteriaceae</taxon>
        <taxon>Tenacibaculum</taxon>
    </lineage>
</organism>
<keyword evidence="2" id="KW-0521">NADP</keyword>
<feature type="domain" description="Nitroreductase" evidence="4">
    <location>
        <begin position="8"/>
        <end position="185"/>
    </location>
</feature>
<gene>
    <name evidence="5" type="ORF">Pbs1_02120</name>
</gene>
<evidence type="ECO:0000256" key="1">
    <source>
        <dbReference type="ARBA" id="ARBA00007118"/>
    </source>
</evidence>
<dbReference type="InterPro" id="IPR033878">
    <property type="entry name" value="NfsB-like"/>
</dbReference>
<proteinExistence type="inferred from homology"/>
<protein>
    <submittedName>
        <fullName evidence="5">NAD(P)H-dependent oxidoreductase</fullName>
    </submittedName>
</protein>
<dbReference type="InterPro" id="IPR029479">
    <property type="entry name" value="Nitroreductase"/>
</dbReference>
<reference evidence="5" key="1">
    <citation type="submission" date="2024-08" db="EMBL/GenBank/DDBJ databases">
        <title>Whole genome sequence of Tenacibaculum sp. strain pbs-1 associated with black-spot shell disease in Akoya pearl oysters.</title>
        <authorList>
            <person name="Sakatoku A."/>
            <person name="Suzuki T."/>
            <person name="Hatano K."/>
            <person name="Seki M."/>
            <person name="Tanaka D."/>
            <person name="Nakamura S."/>
            <person name="Suzuki N."/>
            <person name="Isshiki T."/>
        </authorList>
    </citation>
    <scope>NUCLEOTIDE SEQUENCE</scope>
    <source>
        <strain evidence="5">Pbs-1</strain>
    </source>
</reference>
<dbReference type="PANTHER" id="PTHR43673:SF10">
    <property type="entry name" value="NADH DEHYDROGENASE_NAD(P)H NITROREDUCTASE XCC3605-RELATED"/>
    <property type="match status" value="1"/>
</dbReference>
<evidence type="ECO:0000256" key="2">
    <source>
        <dbReference type="ARBA" id="ARBA00022857"/>
    </source>
</evidence>
<name>A0AB33KTD8_9FLAO</name>
<dbReference type="SUPFAM" id="SSF55469">
    <property type="entry name" value="FMN-dependent nitroreductase-like"/>
    <property type="match status" value="1"/>
</dbReference>
<evidence type="ECO:0000256" key="3">
    <source>
        <dbReference type="ARBA" id="ARBA00023002"/>
    </source>
</evidence>
<accession>A0AB33KTD8</accession>
<evidence type="ECO:0000259" key="4">
    <source>
        <dbReference type="Pfam" id="PF00881"/>
    </source>
</evidence>
<comment type="similarity">
    <text evidence="1">Belongs to the nitroreductase family.</text>
</comment>
<dbReference type="EMBL" id="AP035888">
    <property type="protein sequence ID" value="BFP66869.1"/>
    <property type="molecule type" value="Genomic_DNA"/>
</dbReference>
<keyword evidence="3" id="KW-0560">Oxidoreductase</keyword>
<evidence type="ECO:0000313" key="5">
    <source>
        <dbReference type="EMBL" id="BFP66869.1"/>
    </source>
</evidence>
<dbReference type="AlphaFoldDB" id="A0AB33KTD8"/>
<dbReference type="Gene3D" id="3.40.109.10">
    <property type="entry name" value="NADH Oxidase"/>
    <property type="match status" value="1"/>
</dbReference>
<dbReference type="CDD" id="cd02149">
    <property type="entry name" value="NfsB-like"/>
    <property type="match status" value="1"/>
</dbReference>
<dbReference type="GO" id="GO:0016491">
    <property type="term" value="F:oxidoreductase activity"/>
    <property type="evidence" value="ECO:0007669"/>
    <property type="project" value="UniProtKB-KW"/>
</dbReference>
<dbReference type="Pfam" id="PF00881">
    <property type="entry name" value="Nitroreductase"/>
    <property type="match status" value="1"/>
</dbReference>
<dbReference type="PANTHER" id="PTHR43673">
    <property type="entry name" value="NAD(P)H NITROREDUCTASE YDGI-RELATED"/>
    <property type="match status" value="1"/>
</dbReference>